<protein>
    <recommendedName>
        <fullName evidence="7">CubicO group peptidase, beta-lactamase class C family</fullName>
    </recommendedName>
</protein>
<dbReference type="InterPro" id="IPR021860">
    <property type="entry name" value="Peptidase_S12_Pab87-rel_C"/>
</dbReference>
<evidence type="ECO:0000259" key="3">
    <source>
        <dbReference type="Pfam" id="PF00144"/>
    </source>
</evidence>
<feature type="region of interest" description="Disordered" evidence="2">
    <location>
        <begin position="391"/>
        <end position="410"/>
    </location>
</feature>
<dbReference type="PANTHER" id="PTHR46825:SF15">
    <property type="entry name" value="BETA-LACTAMASE-RELATED DOMAIN-CONTAINING PROTEIN"/>
    <property type="match status" value="1"/>
</dbReference>
<dbReference type="EMBL" id="JAABOA010002197">
    <property type="protein sequence ID" value="KAF9580237.1"/>
    <property type="molecule type" value="Genomic_DNA"/>
</dbReference>
<sequence>MQLRNNPSTPIVPSSAVEPSVLQKWTEEVEKARVNLGIQGLTVAVVHKGTIIFTKGFGKRNDTEPCTPETLMPIASLTKAFTAAAVGELVGDNKAKWEGVPVNEYLPEFRVKDPALTREITFVDMLSHRSGIPPLDLQWYHRKESRIDLIKQMNIVEAEAPVRSKYNYNNTMVAVAGEAAARIAGTTYEQLVLDRVVRPLGMRETGFTNATLLTRPNHALPYMCKSFKDAQMGRNQRLEMDKFIDADLPAGGLHSNVIELANWARAMINDGELDGVQILNKESCQTIKSAYNIVHRTPRSQEFGITAYGLGWGIDHYKGHQTIQHSGGLPGFRTHMSVFPNDDFAVIALTNDAFNECARMLSFYFADRVLGLPTTRDWLFDVAVSETEKEYKDAGLEDPDGVPSSFPPQIKDKPTKRGLEEFVGEYTHPSYGKITIEVSNEEGRGREAGAEDNKSCPLNFSLNCIQGQLRHYHYDTFFYSSVAQTGLQLAFLLTFIPGDDGSIQECRFLDDPKYIYFARVTPNVDDSN</sequence>
<gene>
    <name evidence="5" type="ORF">BGW38_003192</name>
</gene>
<name>A0A9P6FRC4_9FUNG</name>
<dbReference type="Gene3D" id="3.40.710.10">
    <property type="entry name" value="DD-peptidase/beta-lactamase superfamily"/>
    <property type="match status" value="1"/>
</dbReference>
<dbReference type="Gene3D" id="2.40.128.600">
    <property type="match status" value="1"/>
</dbReference>
<dbReference type="InterPro" id="IPR001466">
    <property type="entry name" value="Beta-lactam-related"/>
</dbReference>
<dbReference type="Pfam" id="PF11954">
    <property type="entry name" value="DUF3471"/>
    <property type="match status" value="1"/>
</dbReference>
<evidence type="ECO:0000259" key="4">
    <source>
        <dbReference type="Pfam" id="PF11954"/>
    </source>
</evidence>
<dbReference type="PANTHER" id="PTHR46825">
    <property type="entry name" value="D-ALANYL-D-ALANINE-CARBOXYPEPTIDASE/ENDOPEPTIDASE AMPH"/>
    <property type="match status" value="1"/>
</dbReference>
<dbReference type="SUPFAM" id="SSF56601">
    <property type="entry name" value="beta-lactamase/transpeptidase-like"/>
    <property type="match status" value="1"/>
</dbReference>
<dbReference type="InterPro" id="IPR012338">
    <property type="entry name" value="Beta-lactam/transpept-like"/>
</dbReference>
<keyword evidence="6" id="KW-1185">Reference proteome</keyword>
<dbReference type="InterPro" id="IPR050491">
    <property type="entry name" value="AmpC-like"/>
</dbReference>
<proteinExistence type="inferred from homology"/>
<evidence type="ECO:0000313" key="6">
    <source>
        <dbReference type="Proteomes" id="UP000780801"/>
    </source>
</evidence>
<dbReference type="OrthoDB" id="5946976at2759"/>
<comment type="caution">
    <text evidence="5">The sequence shown here is derived from an EMBL/GenBank/DDBJ whole genome shotgun (WGS) entry which is preliminary data.</text>
</comment>
<accession>A0A9P6FRC4</accession>
<evidence type="ECO:0000256" key="2">
    <source>
        <dbReference type="SAM" id="MobiDB-lite"/>
    </source>
</evidence>
<feature type="domain" description="Peptidase S12 Pab87-related C-terminal" evidence="4">
    <location>
        <begin position="410"/>
        <end position="508"/>
    </location>
</feature>
<dbReference type="AlphaFoldDB" id="A0A9P6FRC4"/>
<evidence type="ECO:0000256" key="1">
    <source>
        <dbReference type="ARBA" id="ARBA00038215"/>
    </source>
</evidence>
<dbReference type="Proteomes" id="UP000780801">
    <property type="component" value="Unassembled WGS sequence"/>
</dbReference>
<comment type="similarity">
    <text evidence="1">Belongs to the peptidase S12 family.</text>
</comment>
<feature type="domain" description="Beta-lactamase-related" evidence="3">
    <location>
        <begin position="31"/>
        <end position="355"/>
    </location>
</feature>
<organism evidence="5 6">
    <name type="scientific">Lunasporangiospora selenospora</name>
    <dbReference type="NCBI Taxonomy" id="979761"/>
    <lineage>
        <taxon>Eukaryota</taxon>
        <taxon>Fungi</taxon>
        <taxon>Fungi incertae sedis</taxon>
        <taxon>Mucoromycota</taxon>
        <taxon>Mortierellomycotina</taxon>
        <taxon>Mortierellomycetes</taxon>
        <taxon>Mortierellales</taxon>
        <taxon>Mortierellaceae</taxon>
        <taxon>Lunasporangiospora</taxon>
    </lineage>
</organism>
<evidence type="ECO:0008006" key="7">
    <source>
        <dbReference type="Google" id="ProtNLM"/>
    </source>
</evidence>
<reference evidence="5" key="1">
    <citation type="journal article" date="2020" name="Fungal Divers.">
        <title>Resolving the Mortierellaceae phylogeny through synthesis of multi-gene phylogenetics and phylogenomics.</title>
        <authorList>
            <person name="Vandepol N."/>
            <person name="Liber J."/>
            <person name="Desiro A."/>
            <person name="Na H."/>
            <person name="Kennedy M."/>
            <person name="Barry K."/>
            <person name="Grigoriev I.V."/>
            <person name="Miller A.N."/>
            <person name="O'Donnell K."/>
            <person name="Stajich J.E."/>
            <person name="Bonito G."/>
        </authorList>
    </citation>
    <scope>NUCLEOTIDE SEQUENCE</scope>
    <source>
        <strain evidence="5">KOD1015</strain>
    </source>
</reference>
<evidence type="ECO:0000313" key="5">
    <source>
        <dbReference type="EMBL" id="KAF9580237.1"/>
    </source>
</evidence>
<dbReference type="Pfam" id="PF00144">
    <property type="entry name" value="Beta-lactamase"/>
    <property type="match status" value="1"/>
</dbReference>